<keyword evidence="2" id="KW-1185">Reference proteome</keyword>
<dbReference type="OrthoDB" id="5637116at2"/>
<reference evidence="1 2" key="1">
    <citation type="submission" date="2018-06" db="EMBL/GenBank/DDBJ databases">
        <authorList>
            <consortium name="Pathogen Informatics"/>
            <person name="Doyle S."/>
        </authorList>
    </citation>
    <scope>NUCLEOTIDE SEQUENCE [LARGE SCALE GENOMIC DNA]</scope>
    <source>
        <strain evidence="1 2">NCTC13316</strain>
    </source>
</reference>
<dbReference type="Proteomes" id="UP000254794">
    <property type="component" value="Unassembled WGS sequence"/>
</dbReference>
<dbReference type="RefSeq" id="WP_115332944.1">
    <property type="nucleotide sequence ID" value="NZ_CAAAHP010000008.1"/>
</dbReference>
<gene>
    <name evidence="1" type="ORF">NCTC13316_03454</name>
</gene>
<dbReference type="EMBL" id="UGOD01000006">
    <property type="protein sequence ID" value="STX81581.1"/>
    <property type="molecule type" value="Genomic_DNA"/>
</dbReference>
<evidence type="ECO:0000313" key="2">
    <source>
        <dbReference type="Proteomes" id="UP000254794"/>
    </source>
</evidence>
<accession>A0A378KDH9</accession>
<dbReference type="AlphaFoldDB" id="A0A378KDH9"/>
<proteinExistence type="predicted"/>
<sequence length="232" mass="26732">MTAIIRLTLVNQESAHLFSRTLKNGHLFFERVQLKIGVLIKESLNYNAHALIRLYTLHDELLHLHAHFDDEIDKFEALIEKRKNLGAKTIEFKAQFTHEMTASHGFFMVLADLIEIFDKLMTTLKLLHLLGLFDSCRTLYTQKQRYQRELNCFLSKLIQTPSYKDYSITVEEVVQSETGVANLDYSLLKAALDSPFSPNLNPQRLAKVSSALNQHLKQSSRIAPAYVRRTLI</sequence>
<organism evidence="1 2">
    <name type="scientific">Legionella busanensis</name>
    <dbReference type="NCBI Taxonomy" id="190655"/>
    <lineage>
        <taxon>Bacteria</taxon>
        <taxon>Pseudomonadati</taxon>
        <taxon>Pseudomonadota</taxon>
        <taxon>Gammaproteobacteria</taxon>
        <taxon>Legionellales</taxon>
        <taxon>Legionellaceae</taxon>
        <taxon>Legionella</taxon>
    </lineage>
</organism>
<protein>
    <submittedName>
        <fullName evidence="1">Uncharacterized protein</fullName>
    </submittedName>
</protein>
<evidence type="ECO:0000313" key="1">
    <source>
        <dbReference type="EMBL" id="STX81581.1"/>
    </source>
</evidence>
<name>A0A378KDH9_9GAMM</name>